<evidence type="ECO:0000256" key="1">
    <source>
        <dbReference type="ARBA" id="ARBA00004123"/>
    </source>
</evidence>
<gene>
    <name evidence="8" type="ORF">JVT61DRAFT_2014</name>
</gene>
<evidence type="ECO:0000313" key="8">
    <source>
        <dbReference type="EMBL" id="KAG6376046.1"/>
    </source>
</evidence>
<dbReference type="InterPro" id="IPR013087">
    <property type="entry name" value="Znf_C2H2_type"/>
</dbReference>
<dbReference type="InterPro" id="IPR012677">
    <property type="entry name" value="Nucleotide-bd_a/b_plait_sf"/>
</dbReference>
<comment type="subcellular location">
    <subcellularLocation>
        <location evidence="1">Nucleus</location>
    </subcellularLocation>
</comment>
<proteinExistence type="predicted"/>
<dbReference type="EMBL" id="JAGFBS010000012">
    <property type="protein sequence ID" value="KAG6376046.1"/>
    <property type="molecule type" value="Genomic_DNA"/>
</dbReference>
<dbReference type="AlphaFoldDB" id="A0A8I2YPZ6"/>
<feature type="compositionally biased region" description="Basic and acidic residues" evidence="5">
    <location>
        <begin position="1"/>
        <end position="14"/>
    </location>
</feature>
<dbReference type="OrthoDB" id="29523at2759"/>
<reference evidence="8" key="1">
    <citation type="submission" date="2021-03" db="EMBL/GenBank/DDBJ databases">
        <title>Evolutionary innovations through gain and loss of genes in the ectomycorrhizal Boletales.</title>
        <authorList>
            <person name="Wu G."/>
            <person name="Miyauchi S."/>
            <person name="Morin E."/>
            <person name="Yang Z.-L."/>
            <person name="Xu J."/>
            <person name="Martin F.M."/>
        </authorList>
    </citation>
    <scope>NUCLEOTIDE SEQUENCE</scope>
    <source>
        <strain evidence="8">BR01</strain>
    </source>
</reference>
<evidence type="ECO:0000256" key="2">
    <source>
        <dbReference type="ARBA" id="ARBA00023242"/>
    </source>
</evidence>
<keyword evidence="3" id="KW-0479">Metal-binding</keyword>
<dbReference type="GO" id="GO:0000398">
    <property type="term" value="P:mRNA splicing, via spliceosome"/>
    <property type="evidence" value="ECO:0007669"/>
    <property type="project" value="TreeGrafter"/>
</dbReference>
<dbReference type="GO" id="GO:0008270">
    <property type="term" value="F:zinc ion binding"/>
    <property type="evidence" value="ECO:0007669"/>
    <property type="project" value="UniProtKB-KW"/>
</dbReference>
<dbReference type="SUPFAM" id="SSF54928">
    <property type="entry name" value="RNA-binding domain, RBD"/>
    <property type="match status" value="1"/>
</dbReference>
<evidence type="ECO:0000259" key="6">
    <source>
        <dbReference type="PROSITE" id="PS50102"/>
    </source>
</evidence>
<dbReference type="PANTHER" id="PTHR13948">
    <property type="entry name" value="RNA-BINDING PROTEIN"/>
    <property type="match status" value="1"/>
</dbReference>
<sequence>MAYNRDWDKGKDYWPDQGYWPADNRGNVRGREDDYYGDGKRRKYNNGGYDAPSYDEATYESGYAQPNPSRHNDSAPDFANDDRHAKGFHSKKRLVPSEPSSHVIFLGLDPDFSEADLQAYLSGNGCNIETVTIIRDRSTGTCPIHIVSRISKGFGFAQFASVEHARAFVDPLFPFIQVPPPASHGASAKATFYKALEMGTPHNGRRVKIDYSQSALPHDKGRRQNANDGTRDIGNAPAAVLLFRGLDPLSGPQAIAQAMMGSAGLGKEGHKGMKRILLIKDKVTLASFQFTFVEFVDIQAASTVLANSMSPQIHPSGFRISDKPVAASFAHPYSFQPVSDYMLRDETAIPSSLNLGGVENTFVKYWDESATVAVLEFKVDELAATQVPATGAMAAPKDKEKRKKVKDDPSKRPPAPSALPISDKPVTLNFKAGTTGSKPSVSLSASKAAVSLPLGFSAEEFDPGDEEMGPEPTAEDDKAKRYELGWNVANGNDSLTSVQTANNIQKWNQVQEELKEGPTSVSRIQIGTSSIEAASVHLAPSQVSTSQSSAISNGPSTTTTPEPVEADFEFSDTSAMTCLLCARQFKNLDQLKRHNKESDLHKARLFAFSALLTRWG</sequence>
<organism evidence="8 9">
    <name type="scientific">Boletus reticuloceps</name>
    <dbReference type="NCBI Taxonomy" id="495285"/>
    <lineage>
        <taxon>Eukaryota</taxon>
        <taxon>Fungi</taxon>
        <taxon>Dikarya</taxon>
        <taxon>Basidiomycota</taxon>
        <taxon>Agaricomycotina</taxon>
        <taxon>Agaricomycetes</taxon>
        <taxon>Agaricomycetidae</taxon>
        <taxon>Boletales</taxon>
        <taxon>Boletineae</taxon>
        <taxon>Boletaceae</taxon>
        <taxon>Boletoideae</taxon>
        <taxon>Boletus</taxon>
    </lineage>
</organism>
<evidence type="ECO:0000256" key="3">
    <source>
        <dbReference type="PROSITE-ProRule" id="PRU00042"/>
    </source>
</evidence>
<feature type="compositionally biased region" description="Basic and acidic residues" evidence="5">
    <location>
        <begin position="70"/>
        <end position="83"/>
    </location>
</feature>
<dbReference type="PROSITE" id="PS50157">
    <property type="entry name" value="ZINC_FINGER_C2H2_2"/>
    <property type="match status" value="1"/>
</dbReference>
<dbReference type="GO" id="GO:0005634">
    <property type="term" value="C:nucleus"/>
    <property type="evidence" value="ECO:0007669"/>
    <property type="project" value="UniProtKB-SubCell"/>
</dbReference>
<evidence type="ECO:0000256" key="4">
    <source>
        <dbReference type="PROSITE-ProRule" id="PRU00176"/>
    </source>
</evidence>
<feature type="compositionally biased region" description="Low complexity" evidence="5">
    <location>
        <begin position="542"/>
        <end position="552"/>
    </location>
</feature>
<dbReference type="InterPro" id="IPR035979">
    <property type="entry name" value="RBD_domain_sf"/>
</dbReference>
<feature type="domain" description="C2H2-type" evidence="7">
    <location>
        <begin position="576"/>
        <end position="601"/>
    </location>
</feature>
<keyword evidence="3" id="KW-0863">Zinc-finger</keyword>
<evidence type="ECO:0000313" key="9">
    <source>
        <dbReference type="Proteomes" id="UP000683000"/>
    </source>
</evidence>
<comment type="caution">
    <text evidence="8">The sequence shown here is derived from an EMBL/GenBank/DDBJ whole genome shotgun (WGS) entry which is preliminary data.</text>
</comment>
<dbReference type="InterPro" id="IPR000504">
    <property type="entry name" value="RRM_dom"/>
</dbReference>
<accession>A0A8I2YPZ6</accession>
<keyword evidence="9" id="KW-1185">Reference proteome</keyword>
<feature type="compositionally biased region" description="Basic and acidic residues" evidence="5">
    <location>
        <begin position="29"/>
        <end position="39"/>
    </location>
</feature>
<evidence type="ECO:0008006" key="10">
    <source>
        <dbReference type="Google" id="ProtNLM"/>
    </source>
</evidence>
<dbReference type="PANTHER" id="PTHR13948:SF3">
    <property type="entry name" value="FI21118P1"/>
    <property type="match status" value="1"/>
</dbReference>
<name>A0A8I2YPZ6_9AGAM</name>
<dbReference type="PROSITE" id="PS50102">
    <property type="entry name" value="RRM"/>
    <property type="match status" value="1"/>
</dbReference>
<feature type="region of interest" description="Disordered" evidence="5">
    <location>
        <begin position="390"/>
        <end position="424"/>
    </location>
</feature>
<dbReference type="Gene3D" id="3.30.70.330">
    <property type="match status" value="2"/>
</dbReference>
<keyword evidence="4" id="KW-0694">RNA-binding</keyword>
<feature type="region of interest" description="Disordered" evidence="5">
    <location>
        <begin position="1"/>
        <end position="83"/>
    </location>
</feature>
<feature type="domain" description="RRM" evidence="6">
    <location>
        <begin position="101"/>
        <end position="214"/>
    </location>
</feature>
<dbReference type="GO" id="GO:0003723">
    <property type="term" value="F:RNA binding"/>
    <property type="evidence" value="ECO:0007669"/>
    <property type="project" value="UniProtKB-UniRule"/>
</dbReference>
<keyword evidence="2" id="KW-0539">Nucleus</keyword>
<feature type="region of interest" description="Disordered" evidence="5">
    <location>
        <begin position="542"/>
        <end position="563"/>
    </location>
</feature>
<evidence type="ECO:0000256" key="5">
    <source>
        <dbReference type="SAM" id="MobiDB-lite"/>
    </source>
</evidence>
<protein>
    <recommendedName>
        <fullName evidence="10">C2H2-type domain-containing protein</fullName>
    </recommendedName>
</protein>
<dbReference type="Proteomes" id="UP000683000">
    <property type="component" value="Unassembled WGS sequence"/>
</dbReference>
<keyword evidence="3" id="KW-0862">Zinc</keyword>
<evidence type="ECO:0000259" key="7">
    <source>
        <dbReference type="PROSITE" id="PS50157"/>
    </source>
</evidence>